<dbReference type="AlphaFoldDB" id="A0A563E1F7"/>
<comment type="caution">
    <text evidence="2">The sequence shown here is derived from an EMBL/GenBank/DDBJ whole genome shotgun (WGS) entry which is preliminary data.</text>
</comment>
<protein>
    <submittedName>
        <fullName evidence="2">GNAT family N-acetyltransferase</fullName>
    </submittedName>
</protein>
<reference evidence="2 3" key="2">
    <citation type="submission" date="2019-08" db="EMBL/GenBank/DDBJ databases">
        <title>Jejuicoccus antrihumi gen. nov., sp. nov., a new member of the family Dermacoccaceae isolated from a cave.</title>
        <authorList>
            <person name="Schumann P."/>
            <person name="Kim I.S."/>
        </authorList>
    </citation>
    <scope>NUCLEOTIDE SEQUENCE [LARGE SCALE GENOMIC DNA]</scope>
    <source>
        <strain evidence="2 3">C5-26</strain>
    </source>
</reference>
<dbReference type="Pfam" id="PF13508">
    <property type="entry name" value="Acetyltransf_7"/>
    <property type="match status" value="1"/>
</dbReference>
<sequence length="172" mass="18849">MDDAADPCVDSRKRVHHVAAHSGVVSRGVSRTLTVIELDTVNARVAAELAAIHEESATAAYAHISDGPFPRGETRTRWATYTGRVALAQEGGRTIGFVAWHSDELDALYVRPEAAGTGVGTTLINTATNTTHLWVLEANAHARRFYEVRRWRASGAARRVWEGANEVEYRRG</sequence>
<dbReference type="SUPFAM" id="SSF55729">
    <property type="entry name" value="Acyl-CoA N-acyltransferases (Nat)"/>
    <property type="match status" value="1"/>
</dbReference>
<keyword evidence="2" id="KW-0808">Transferase</keyword>
<evidence type="ECO:0000313" key="3">
    <source>
        <dbReference type="Proteomes" id="UP000320244"/>
    </source>
</evidence>
<dbReference type="PROSITE" id="PS51186">
    <property type="entry name" value="GNAT"/>
    <property type="match status" value="1"/>
</dbReference>
<dbReference type="Proteomes" id="UP000320244">
    <property type="component" value="Unassembled WGS sequence"/>
</dbReference>
<evidence type="ECO:0000313" key="2">
    <source>
        <dbReference type="EMBL" id="TWP35734.1"/>
    </source>
</evidence>
<organism evidence="2 3">
    <name type="scientific">Leekyejoonella antrihumi</name>
    <dbReference type="NCBI Taxonomy" id="1660198"/>
    <lineage>
        <taxon>Bacteria</taxon>
        <taxon>Bacillati</taxon>
        <taxon>Actinomycetota</taxon>
        <taxon>Actinomycetes</taxon>
        <taxon>Micrococcales</taxon>
        <taxon>Dermacoccaceae</taxon>
        <taxon>Leekyejoonella</taxon>
    </lineage>
</organism>
<dbReference type="InterPro" id="IPR000182">
    <property type="entry name" value="GNAT_dom"/>
</dbReference>
<dbReference type="OrthoDB" id="9799092at2"/>
<feature type="domain" description="N-acetyltransferase" evidence="1">
    <location>
        <begin position="36"/>
        <end position="172"/>
    </location>
</feature>
<dbReference type="InterPro" id="IPR016181">
    <property type="entry name" value="Acyl_CoA_acyltransferase"/>
</dbReference>
<gene>
    <name evidence="2" type="ORF">FGL98_13065</name>
</gene>
<accession>A0A563E1F7</accession>
<name>A0A563E1F7_9MICO</name>
<evidence type="ECO:0000259" key="1">
    <source>
        <dbReference type="PROSITE" id="PS51186"/>
    </source>
</evidence>
<dbReference type="EMBL" id="VCQV01000017">
    <property type="protein sequence ID" value="TWP35734.1"/>
    <property type="molecule type" value="Genomic_DNA"/>
</dbReference>
<dbReference type="GO" id="GO:0016747">
    <property type="term" value="F:acyltransferase activity, transferring groups other than amino-acyl groups"/>
    <property type="evidence" value="ECO:0007669"/>
    <property type="project" value="InterPro"/>
</dbReference>
<proteinExistence type="predicted"/>
<keyword evidence="3" id="KW-1185">Reference proteome</keyword>
<reference evidence="2 3" key="1">
    <citation type="submission" date="2019-05" db="EMBL/GenBank/DDBJ databases">
        <authorList>
            <person name="Lee S.D."/>
        </authorList>
    </citation>
    <scope>NUCLEOTIDE SEQUENCE [LARGE SCALE GENOMIC DNA]</scope>
    <source>
        <strain evidence="2 3">C5-26</strain>
    </source>
</reference>
<dbReference type="CDD" id="cd04301">
    <property type="entry name" value="NAT_SF"/>
    <property type="match status" value="1"/>
</dbReference>
<dbReference type="Gene3D" id="3.40.630.30">
    <property type="match status" value="1"/>
</dbReference>